<keyword evidence="2" id="KW-1185">Reference proteome</keyword>
<organism evidence="1 2">
    <name type="scientific">Shewanella glacialipiscicola</name>
    <dbReference type="NCBI Taxonomy" id="614069"/>
    <lineage>
        <taxon>Bacteria</taxon>
        <taxon>Pseudomonadati</taxon>
        <taxon>Pseudomonadota</taxon>
        <taxon>Gammaproteobacteria</taxon>
        <taxon>Alteromonadales</taxon>
        <taxon>Shewanellaceae</taxon>
        <taxon>Shewanella</taxon>
    </lineage>
</organism>
<gene>
    <name evidence="1" type="ORF">GCM10025855_36370</name>
</gene>
<protein>
    <submittedName>
        <fullName evidence="1">Uncharacterized protein</fullName>
    </submittedName>
</protein>
<evidence type="ECO:0000313" key="2">
    <source>
        <dbReference type="Proteomes" id="UP001157046"/>
    </source>
</evidence>
<name>A0ABQ6J8P0_9GAMM</name>
<sequence length="69" mass="7648">MDSGAAIAKRVVTLLTQQNQIVEEHRFSDEVVGLSVMQAFYTKAEISEGLIRTLIDCGFSTIERITTTN</sequence>
<dbReference type="EMBL" id="BSUY01000001">
    <property type="protein sequence ID" value="GMA84104.1"/>
    <property type="molecule type" value="Genomic_DNA"/>
</dbReference>
<comment type="caution">
    <text evidence="1">The sequence shown here is derived from an EMBL/GenBank/DDBJ whole genome shotgun (WGS) entry which is preliminary data.</text>
</comment>
<dbReference type="Proteomes" id="UP001157046">
    <property type="component" value="Unassembled WGS sequence"/>
</dbReference>
<reference evidence="2" key="1">
    <citation type="journal article" date="2019" name="Int. J. Syst. Evol. Microbiol.">
        <title>The Global Catalogue of Microorganisms (GCM) 10K type strain sequencing project: providing services to taxonomists for standard genome sequencing and annotation.</title>
        <authorList>
            <consortium name="The Broad Institute Genomics Platform"/>
            <consortium name="The Broad Institute Genome Sequencing Center for Infectious Disease"/>
            <person name="Wu L."/>
            <person name="Ma J."/>
        </authorList>
    </citation>
    <scope>NUCLEOTIDE SEQUENCE [LARGE SCALE GENOMIC DNA]</scope>
    <source>
        <strain evidence="2">NBRC 102030</strain>
    </source>
</reference>
<evidence type="ECO:0000313" key="1">
    <source>
        <dbReference type="EMBL" id="GMA84104.1"/>
    </source>
</evidence>
<proteinExistence type="predicted"/>
<accession>A0ABQ6J8P0</accession>